<evidence type="ECO:0000313" key="8">
    <source>
        <dbReference type="Proteomes" id="UP000014500"/>
    </source>
</evidence>
<dbReference type="GO" id="GO:0008270">
    <property type="term" value="F:zinc ion binding"/>
    <property type="evidence" value="ECO:0007669"/>
    <property type="project" value="UniProtKB-KW"/>
</dbReference>
<dbReference type="Proteomes" id="UP000014500">
    <property type="component" value="Unassembled WGS sequence"/>
</dbReference>
<dbReference type="AlphaFoldDB" id="T1JL48"/>
<keyword evidence="3 5" id="KW-0863">Zinc-finger</keyword>
<reference evidence="7" key="2">
    <citation type="submission" date="2015-02" db="UniProtKB">
        <authorList>
            <consortium name="EnsemblMetazoa"/>
        </authorList>
    </citation>
    <scope>IDENTIFICATION</scope>
</reference>
<dbReference type="HOGENOM" id="CLU_002678_2_1_1"/>
<feature type="domain" description="C2H2-type" evidence="6">
    <location>
        <begin position="245"/>
        <end position="272"/>
    </location>
</feature>
<feature type="domain" description="C2H2-type" evidence="6">
    <location>
        <begin position="66"/>
        <end position="93"/>
    </location>
</feature>
<dbReference type="GO" id="GO:0000981">
    <property type="term" value="F:DNA-binding transcription factor activity, RNA polymerase II-specific"/>
    <property type="evidence" value="ECO:0007669"/>
    <property type="project" value="TreeGrafter"/>
</dbReference>
<name>T1JL48_STRMM</name>
<dbReference type="InterPro" id="IPR036236">
    <property type="entry name" value="Znf_C2H2_sf"/>
</dbReference>
<keyword evidence="4" id="KW-0862">Zinc</keyword>
<dbReference type="STRING" id="126957.T1JL48"/>
<dbReference type="SUPFAM" id="SSF57667">
    <property type="entry name" value="beta-beta-alpha zinc fingers"/>
    <property type="match status" value="4"/>
</dbReference>
<keyword evidence="1" id="KW-0479">Metal-binding</keyword>
<evidence type="ECO:0000256" key="3">
    <source>
        <dbReference type="ARBA" id="ARBA00022771"/>
    </source>
</evidence>
<evidence type="ECO:0000256" key="1">
    <source>
        <dbReference type="ARBA" id="ARBA00022723"/>
    </source>
</evidence>
<accession>T1JL48</accession>
<feature type="domain" description="C2H2-type" evidence="6">
    <location>
        <begin position="7"/>
        <end position="34"/>
    </location>
</feature>
<keyword evidence="2" id="KW-0677">Repeat</keyword>
<dbReference type="EnsemblMetazoa" id="SMAR014578-RA">
    <property type="protein sequence ID" value="SMAR014578-PA"/>
    <property type="gene ID" value="SMAR014578"/>
</dbReference>
<sequence>TKTPVDYVCSVCAKQFSSRTSLHNHKNVHRERFKCDVCGHCSESNASLKKHQHTHIPVAMRLVRKHVCHLCPKRFLSRSSLNHHFYVHEERYKCIVCGYCCESQARLQRHLKSHNQGKSRLKELNIISNSTLVFAVICALRLFCWKSGLQYHMNVHLERFKCNICGKCWESNALLQQHLQTHLPPTLRQKHECPLCQKEFNTAALVAFRLRANRNSSRIHCDQCGTAFTTTYALHKHQNIHLGKFKCDVCGHCSDCNANLAKHKSIHGGNIHVCRVCNLHFRSFKGLSDHSRTHDFNAGRRE</sequence>
<feature type="domain" description="C2H2-type" evidence="6">
    <location>
        <begin position="92"/>
        <end position="119"/>
    </location>
</feature>
<feature type="domain" description="C2H2-type" evidence="6">
    <location>
        <begin position="160"/>
        <end position="182"/>
    </location>
</feature>
<dbReference type="GO" id="GO:0000977">
    <property type="term" value="F:RNA polymerase II transcription regulatory region sequence-specific DNA binding"/>
    <property type="evidence" value="ECO:0007669"/>
    <property type="project" value="TreeGrafter"/>
</dbReference>
<evidence type="ECO:0000259" key="6">
    <source>
        <dbReference type="PROSITE" id="PS50157"/>
    </source>
</evidence>
<dbReference type="PANTHER" id="PTHR24409">
    <property type="entry name" value="ZINC FINGER PROTEIN 142"/>
    <property type="match status" value="1"/>
</dbReference>
<evidence type="ECO:0000256" key="4">
    <source>
        <dbReference type="ARBA" id="ARBA00022833"/>
    </source>
</evidence>
<proteinExistence type="predicted"/>
<dbReference type="eggNOG" id="KOG1721">
    <property type="taxonomic scope" value="Eukaryota"/>
</dbReference>
<dbReference type="PROSITE" id="PS50157">
    <property type="entry name" value="ZINC_FINGER_C2H2_2"/>
    <property type="match status" value="7"/>
</dbReference>
<evidence type="ECO:0000313" key="7">
    <source>
        <dbReference type="EnsemblMetazoa" id="SMAR014578-PA"/>
    </source>
</evidence>
<dbReference type="Gene3D" id="3.30.160.60">
    <property type="entry name" value="Classic Zinc Finger"/>
    <property type="match status" value="5"/>
</dbReference>
<dbReference type="InterPro" id="IPR013087">
    <property type="entry name" value="Znf_C2H2_type"/>
</dbReference>
<dbReference type="PROSITE" id="PS00028">
    <property type="entry name" value="ZINC_FINGER_C2H2_1"/>
    <property type="match status" value="6"/>
</dbReference>
<keyword evidence="8" id="KW-1185">Reference proteome</keyword>
<feature type="domain" description="C2H2-type" evidence="6">
    <location>
        <begin position="33"/>
        <end position="55"/>
    </location>
</feature>
<organism evidence="7 8">
    <name type="scientific">Strigamia maritima</name>
    <name type="common">European centipede</name>
    <name type="synonym">Geophilus maritimus</name>
    <dbReference type="NCBI Taxonomy" id="126957"/>
    <lineage>
        <taxon>Eukaryota</taxon>
        <taxon>Metazoa</taxon>
        <taxon>Ecdysozoa</taxon>
        <taxon>Arthropoda</taxon>
        <taxon>Myriapoda</taxon>
        <taxon>Chilopoda</taxon>
        <taxon>Pleurostigmophora</taxon>
        <taxon>Geophilomorpha</taxon>
        <taxon>Linotaeniidae</taxon>
        <taxon>Strigamia</taxon>
    </lineage>
</organism>
<evidence type="ECO:0000256" key="2">
    <source>
        <dbReference type="ARBA" id="ARBA00022737"/>
    </source>
</evidence>
<dbReference type="Pfam" id="PF00096">
    <property type="entry name" value="zf-C2H2"/>
    <property type="match status" value="2"/>
</dbReference>
<dbReference type="PANTHER" id="PTHR24409:SF295">
    <property type="entry name" value="AZ2-RELATED"/>
    <property type="match status" value="1"/>
</dbReference>
<feature type="domain" description="C2H2-type" evidence="6">
    <location>
        <begin position="219"/>
        <end position="246"/>
    </location>
</feature>
<dbReference type="SMART" id="SM00355">
    <property type="entry name" value="ZnF_C2H2"/>
    <property type="match status" value="9"/>
</dbReference>
<dbReference type="PhylomeDB" id="T1JL48"/>
<evidence type="ECO:0000256" key="5">
    <source>
        <dbReference type="PROSITE-ProRule" id="PRU00042"/>
    </source>
</evidence>
<dbReference type="Pfam" id="PF13912">
    <property type="entry name" value="zf-C2H2_6"/>
    <property type="match status" value="2"/>
</dbReference>
<reference evidence="8" key="1">
    <citation type="submission" date="2011-05" db="EMBL/GenBank/DDBJ databases">
        <authorList>
            <person name="Richards S.R."/>
            <person name="Qu J."/>
            <person name="Jiang H."/>
            <person name="Jhangiani S.N."/>
            <person name="Agravi P."/>
            <person name="Goodspeed R."/>
            <person name="Gross S."/>
            <person name="Mandapat C."/>
            <person name="Jackson L."/>
            <person name="Mathew T."/>
            <person name="Pu L."/>
            <person name="Thornton R."/>
            <person name="Saada N."/>
            <person name="Wilczek-Boney K.B."/>
            <person name="Lee S."/>
            <person name="Kovar C."/>
            <person name="Wu Y."/>
            <person name="Scherer S.E."/>
            <person name="Worley K.C."/>
            <person name="Muzny D.M."/>
            <person name="Gibbs R."/>
        </authorList>
    </citation>
    <scope>NUCLEOTIDE SEQUENCE</scope>
    <source>
        <strain evidence="8">Brora</strain>
    </source>
</reference>
<protein>
    <recommendedName>
        <fullName evidence="6">C2H2-type domain-containing protein</fullName>
    </recommendedName>
</protein>
<dbReference type="GO" id="GO:0005634">
    <property type="term" value="C:nucleus"/>
    <property type="evidence" value="ECO:0007669"/>
    <property type="project" value="TreeGrafter"/>
</dbReference>
<dbReference type="EMBL" id="JH431989">
    <property type="status" value="NOT_ANNOTATED_CDS"/>
    <property type="molecule type" value="Genomic_DNA"/>
</dbReference>